<dbReference type="KEGG" id="aalt:CC77DRAFT_1048661"/>
<keyword evidence="2" id="KW-1133">Transmembrane helix</keyword>
<gene>
    <name evidence="3" type="ORF">CC77DRAFT_1048661</name>
</gene>
<proteinExistence type="predicted"/>
<feature type="transmembrane region" description="Helical" evidence="2">
    <location>
        <begin position="33"/>
        <end position="54"/>
    </location>
</feature>
<dbReference type="RefSeq" id="XP_018388087.1">
    <property type="nucleotide sequence ID" value="XM_018527547.1"/>
</dbReference>
<keyword evidence="4" id="KW-1185">Reference proteome</keyword>
<reference evidence="3 4" key="1">
    <citation type="submission" date="2016-05" db="EMBL/GenBank/DDBJ databases">
        <title>Comparative analysis of secretome profiles of manganese(II)-oxidizing ascomycete fungi.</title>
        <authorList>
            <consortium name="DOE Joint Genome Institute"/>
            <person name="Zeiner C.A."/>
            <person name="Purvine S.O."/>
            <person name="Zink E.M."/>
            <person name="Wu S."/>
            <person name="Pasa-Tolic L."/>
            <person name="Chaput D.L."/>
            <person name="Haridas S."/>
            <person name="Grigoriev I.V."/>
            <person name="Santelli C.M."/>
            <person name="Hansel C.M."/>
        </authorList>
    </citation>
    <scope>NUCLEOTIDE SEQUENCE [LARGE SCALE GENOMIC DNA]</scope>
    <source>
        <strain evidence="3 4">SRC1lrK2f</strain>
    </source>
</reference>
<accession>A0A177DT22</accession>
<evidence type="ECO:0000313" key="4">
    <source>
        <dbReference type="Proteomes" id="UP000077248"/>
    </source>
</evidence>
<organism evidence="3 4">
    <name type="scientific">Alternaria alternata</name>
    <name type="common">Alternaria rot fungus</name>
    <name type="synonym">Torula alternata</name>
    <dbReference type="NCBI Taxonomy" id="5599"/>
    <lineage>
        <taxon>Eukaryota</taxon>
        <taxon>Fungi</taxon>
        <taxon>Dikarya</taxon>
        <taxon>Ascomycota</taxon>
        <taxon>Pezizomycotina</taxon>
        <taxon>Dothideomycetes</taxon>
        <taxon>Pleosporomycetidae</taxon>
        <taxon>Pleosporales</taxon>
        <taxon>Pleosporineae</taxon>
        <taxon>Pleosporaceae</taxon>
        <taxon>Alternaria</taxon>
        <taxon>Alternaria sect. Alternaria</taxon>
        <taxon>Alternaria alternata complex</taxon>
    </lineage>
</organism>
<evidence type="ECO:0000256" key="2">
    <source>
        <dbReference type="SAM" id="Phobius"/>
    </source>
</evidence>
<dbReference type="GeneID" id="29113141"/>
<evidence type="ECO:0000256" key="1">
    <source>
        <dbReference type="SAM" id="MobiDB-lite"/>
    </source>
</evidence>
<dbReference type="VEuPathDB" id="FungiDB:CC77DRAFT_1048661"/>
<feature type="region of interest" description="Disordered" evidence="1">
    <location>
        <begin position="90"/>
        <end position="124"/>
    </location>
</feature>
<keyword evidence="2" id="KW-0812">Transmembrane</keyword>
<name>A0A177DT22_ALTAL</name>
<dbReference type="Proteomes" id="UP000077248">
    <property type="component" value="Unassembled WGS sequence"/>
</dbReference>
<evidence type="ECO:0000313" key="3">
    <source>
        <dbReference type="EMBL" id="OAG22666.1"/>
    </source>
</evidence>
<dbReference type="AlphaFoldDB" id="A0A177DT22"/>
<keyword evidence="2" id="KW-0472">Membrane</keyword>
<dbReference type="EMBL" id="KV441474">
    <property type="protein sequence ID" value="OAG22666.1"/>
    <property type="molecule type" value="Genomic_DNA"/>
</dbReference>
<protein>
    <submittedName>
        <fullName evidence="3">Uncharacterized protein</fullName>
    </submittedName>
</protein>
<sequence length="161" mass="17777">MTTAQVTLVYSGTAVRRVRYQQLRHDWALCAHIWNTSFVAMGLATSLCTCILLVKCQTFPKDHVVGASRLGRLSALSRLVQGPIDPCKETGRPFSRLPGSATKRPLQRAEPQEAAAKDPHRGSRNTFEFSAMHFDAVSDPRHTGPTIFVNIDIQATFAITL</sequence>